<dbReference type="EMBL" id="JBJUIK010000012">
    <property type="protein sequence ID" value="KAL3511279.1"/>
    <property type="molecule type" value="Genomic_DNA"/>
</dbReference>
<evidence type="ECO:0000313" key="3">
    <source>
        <dbReference type="Proteomes" id="UP001630127"/>
    </source>
</evidence>
<sequence>MSQQHAGEKCKTFPTLCQSSQISEESLKAQKMLTNEKSAEKCSGSMTHFPTSLREKHGNGSSFLDHPLEPECLFTFQEILSKFKVENSLKELVKEMGVIGSNGVVSFVASRSPNLEGSFTDLGPSN</sequence>
<proteinExistence type="predicted"/>
<dbReference type="AlphaFoldDB" id="A0ABD2YWM0"/>
<feature type="region of interest" description="Disordered" evidence="1">
    <location>
        <begin position="39"/>
        <end position="61"/>
    </location>
</feature>
<accession>A0ABD2YWM0</accession>
<protein>
    <submittedName>
        <fullName evidence="2">Uncharacterized protein</fullName>
    </submittedName>
</protein>
<gene>
    <name evidence="2" type="ORF">ACH5RR_030680</name>
</gene>
<comment type="caution">
    <text evidence="2">The sequence shown here is derived from an EMBL/GenBank/DDBJ whole genome shotgun (WGS) entry which is preliminary data.</text>
</comment>
<evidence type="ECO:0000313" key="2">
    <source>
        <dbReference type="EMBL" id="KAL3511279.1"/>
    </source>
</evidence>
<keyword evidence="3" id="KW-1185">Reference proteome</keyword>
<evidence type="ECO:0000256" key="1">
    <source>
        <dbReference type="SAM" id="MobiDB-lite"/>
    </source>
</evidence>
<reference evidence="2 3" key="1">
    <citation type="submission" date="2024-11" db="EMBL/GenBank/DDBJ databases">
        <title>A near-complete genome assembly of Cinchona calisaya.</title>
        <authorList>
            <person name="Lian D.C."/>
            <person name="Zhao X.W."/>
            <person name="Wei L."/>
        </authorList>
    </citation>
    <scope>NUCLEOTIDE SEQUENCE [LARGE SCALE GENOMIC DNA]</scope>
    <source>
        <tissue evidence="2">Nenye</tissue>
    </source>
</reference>
<dbReference type="Proteomes" id="UP001630127">
    <property type="component" value="Unassembled WGS sequence"/>
</dbReference>
<organism evidence="2 3">
    <name type="scientific">Cinchona calisaya</name>
    <dbReference type="NCBI Taxonomy" id="153742"/>
    <lineage>
        <taxon>Eukaryota</taxon>
        <taxon>Viridiplantae</taxon>
        <taxon>Streptophyta</taxon>
        <taxon>Embryophyta</taxon>
        <taxon>Tracheophyta</taxon>
        <taxon>Spermatophyta</taxon>
        <taxon>Magnoliopsida</taxon>
        <taxon>eudicotyledons</taxon>
        <taxon>Gunneridae</taxon>
        <taxon>Pentapetalae</taxon>
        <taxon>asterids</taxon>
        <taxon>lamiids</taxon>
        <taxon>Gentianales</taxon>
        <taxon>Rubiaceae</taxon>
        <taxon>Cinchonoideae</taxon>
        <taxon>Cinchoneae</taxon>
        <taxon>Cinchona</taxon>
    </lineage>
</organism>
<name>A0ABD2YWM0_9GENT</name>